<organism evidence="7 8">
    <name type="scientific">Rhizobium leguminosarum</name>
    <dbReference type="NCBI Taxonomy" id="384"/>
    <lineage>
        <taxon>Bacteria</taxon>
        <taxon>Pseudomonadati</taxon>
        <taxon>Pseudomonadota</taxon>
        <taxon>Alphaproteobacteria</taxon>
        <taxon>Hyphomicrobiales</taxon>
        <taxon>Rhizobiaceae</taxon>
        <taxon>Rhizobium/Agrobacterium group</taxon>
        <taxon>Rhizobium</taxon>
    </lineage>
</organism>
<dbReference type="Proteomes" id="UP000183050">
    <property type="component" value="Chromosome"/>
</dbReference>
<dbReference type="PANTHER" id="PTHR38776">
    <property type="entry name" value="MLTA-INTERACTING PROTEIN-RELATED"/>
    <property type="match status" value="1"/>
</dbReference>
<reference evidence="7 8" key="1">
    <citation type="submission" date="2016-11" db="EMBL/GenBank/DDBJ databases">
        <title>Rhizobium leguminosarum bv. viciae strain Vaf12 isolated from Vavilovia formosa root nodules from Russia, Dagestan.</title>
        <authorList>
            <person name="Kimeklis A."/>
        </authorList>
    </citation>
    <scope>NUCLEOTIDE SEQUENCE [LARGE SCALE GENOMIC DNA]</scope>
    <source>
        <strain evidence="7 8">Vaf-108</strain>
    </source>
</reference>
<protein>
    <submittedName>
        <fullName evidence="7">Scaffolding protein</fullName>
    </submittedName>
</protein>
<evidence type="ECO:0000256" key="1">
    <source>
        <dbReference type="ARBA" id="ARBA00004442"/>
    </source>
</evidence>
<evidence type="ECO:0000313" key="7">
    <source>
        <dbReference type="EMBL" id="API53069.1"/>
    </source>
</evidence>
<evidence type="ECO:0000256" key="6">
    <source>
        <dbReference type="SAM" id="SignalP"/>
    </source>
</evidence>
<comment type="similarity">
    <text evidence="2">Belongs to the MipA/OmpV family.</text>
</comment>
<keyword evidence="3 6" id="KW-0732">Signal</keyword>
<feature type="chain" id="PRO_5012408311" evidence="6">
    <location>
        <begin position="32"/>
        <end position="279"/>
    </location>
</feature>
<gene>
    <name evidence="7" type="ORF">BMW22_16910</name>
</gene>
<dbReference type="PANTHER" id="PTHR38776:SF1">
    <property type="entry name" value="MLTA-INTERACTING PROTEIN-RELATED"/>
    <property type="match status" value="1"/>
</dbReference>
<evidence type="ECO:0000256" key="4">
    <source>
        <dbReference type="ARBA" id="ARBA00023136"/>
    </source>
</evidence>
<feature type="signal peptide" evidence="6">
    <location>
        <begin position="1"/>
        <end position="31"/>
    </location>
</feature>
<proteinExistence type="inferred from homology"/>
<evidence type="ECO:0000256" key="5">
    <source>
        <dbReference type="ARBA" id="ARBA00023237"/>
    </source>
</evidence>
<dbReference type="EMBL" id="CP018228">
    <property type="protein sequence ID" value="API53069.1"/>
    <property type="molecule type" value="Genomic_DNA"/>
</dbReference>
<dbReference type="Pfam" id="PF06629">
    <property type="entry name" value="MipA"/>
    <property type="match status" value="1"/>
</dbReference>
<dbReference type="AlphaFoldDB" id="A0A1L3ZBP6"/>
<evidence type="ECO:0000313" key="8">
    <source>
        <dbReference type="Proteomes" id="UP000183050"/>
    </source>
</evidence>
<keyword evidence="5" id="KW-0998">Cell outer membrane</keyword>
<name>A0A1L3ZBP6_RHILE</name>
<keyword evidence="4" id="KW-0472">Membrane</keyword>
<sequence length="279" mass="29691">MFCVFWSVDVSHRSVVSISLAIALLSAGSVAAQESGQHFWSGDWYLSVGVAGFSAPKFEGSSHNEFKFSPLISVGRQGAGPRFSSRNDNPSFALIDKGAFRAGIVGRFVPSRDDGDGSELKGLKKVKWGAEAGGFVEVYPTDFLRARAEVRQGIRAHDGIVADLTVDAFTDIAPDLQLSGGPRATFATSGYYDAYYGVNAKQAAASGLDPYKPSSGIQSYGAGAALTWRATENLSASSFLEYKRLAGPAADSSLVRERGSKNQVLIGVSASYKFNFSLQ</sequence>
<evidence type="ECO:0000256" key="2">
    <source>
        <dbReference type="ARBA" id="ARBA00005722"/>
    </source>
</evidence>
<evidence type="ECO:0000256" key="3">
    <source>
        <dbReference type="ARBA" id="ARBA00022729"/>
    </source>
</evidence>
<dbReference type="InterPro" id="IPR010583">
    <property type="entry name" value="MipA"/>
</dbReference>
<comment type="subcellular location">
    <subcellularLocation>
        <location evidence="1">Cell outer membrane</location>
    </subcellularLocation>
</comment>
<accession>A0A1L3ZBP6</accession>
<dbReference type="GO" id="GO:0009279">
    <property type="term" value="C:cell outer membrane"/>
    <property type="evidence" value="ECO:0007669"/>
    <property type="project" value="UniProtKB-SubCell"/>
</dbReference>